<proteinExistence type="predicted"/>
<reference evidence="2" key="1">
    <citation type="submission" date="2025-08" db="UniProtKB">
        <authorList>
            <consortium name="Ensembl"/>
        </authorList>
    </citation>
    <scope>IDENTIFICATION</scope>
</reference>
<reference evidence="2" key="2">
    <citation type="submission" date="2025-09" db="UniProtKB">
        <authorList>
            <consortium name="Ensembl"/>
        </authorList>
    </citation>
    <scope>IDENTIFICATION</scope>
</reference>
<dbReference type="Gene3D" id="1.10.4020.10">
    <property type="entry name" value="DNA breaking-rejoining enzymes"/>
    <property type="match status" value="1"/>
</dbReference>
<dbReference type="SUPFAM" id="SSF47353">
    <property type="entry name" value="Retrovirus capsid dimerization domain-like"/>
    <property type="match status" value="1"/>
</dbReference>
<evidence type="ECO:0000313" key="3">
    <source>
        <dbReference type="Proteomes" id="UP000694393"/>
    </source>
</evidence>
<dbReference type="Proteomes" id="UP000694393">
    <property type="component" value="Unplaced"/>
</dbReference>
<protein>
    <recommendedName>
        <fullName evidence="1">SCAN box domain-containing protein</fullName>
    </recommendedName>
</protein>
<dbReference type="SMART" id="SM00431">
    <property type="entry name" value="SCAN"/>
    <property type="match status" value="1"/>
</dbReference>
<dbReference type="PROSITE" id="PS50804">
    <property type="entry name" value="SCAN_BOX"/>
    <property type="match status" value="1"/>
</dbReference>
<sequence>MAEEATVDYPQLKAEILARSVVTIAVRLFDLIHLARKWLHPEVLSMEKILELLVVNCFTRGLPPDLQVWAGRNDPSSYHDLVALVERQLISQELFQDHGTGGLWECGHRGLQEIGRARSD</sequence>
<accession>A0A8C8S6J1</accession>
<name>A0A8C8S6J1_9SAUR</name>
<dbReference type="InterPro" id="IPR003309">
    <property type="entry name" value="SCAN_dom"/>
</dbReference>
<organism evidence="2 3">
    <name type="scientific">Pelusios castaneus</name>
    <name type="common">West African mud turtle</name>
    <dbReference type="NCBI Taxonomy" id="367368"/>
    <lineage>
        <taxon>Eukaryota</taxon>
        <taxon>Metazoa</taxon>
        <taxon>Chordata</taxon>
        <taxon>Craniata</taxon>
        <taxon>Vertebrata</taxon>
        <taxon>Euteleostomi</taxon>
        <taxon>Archelosauria</taxon>
        <taxon>Testudinata</taxon>
        <taxon>Testudines</taxon>
        <taxon>Pleurodira</taxon>
        <taxon>Pelomedusidae</taxon>
        <taxon>Pelusios</taxon>
    </lineage>
</organism>
<dbReference type="AlphaFoldDB" id="A0A8C8S6J1"/>
<dbReference type="InterPro" id="IPR038269">
    <property type="entry name" value="SCAN_sf"/>
</dbReference>
<dbReference type="Ensembl" id="ENSPCET00000015168.1">
    <property type="protein sequence ID" value="ENSPCEP00000014640.1"/>
    <property type="gene ID" value="ENSPCEG00000011597.1"/>
</dbReference>
<evidence type="ECO:0000313" key="2">
    <source>
        <dbReference type="Ensembl" id="ENSPCEP00000014640.1"/>
    </source>
</evidence>
<feature type="domain" description="SCAN box" evidence="1">
    <location>
        <begin position="28"/>
        <end position="86"/>
    </location>
</feature>
<keyword evidence="3" id="KW-1185">Reference proteome</keyword>
<evidence type="ECO:0000259" key="1">
    <source>
        <dbReference type="PROSITE" id="PS50804"/>
    </source>
</evidence>
<dbReference type="Pfam" id="PF02023">
    <property type="entry name" value="SCAN"/>
    <property type="match status" value="1"/>
</dbReference>